<dbReference type="EMBL" id="CP002062">
    <property type="protein sequence ID" value="ADJ14973.1"/>
    <property type="molecule type" value="Genomic_DNA"/>
</dbReference>
<sequence>MNERLPTGIDVLDRTLSGGIPAGSIVALVAAPASQSELLLYELTVPRETLYLTTERSAEAVRDAFERTDAPAGTPDIEQVTGEAPLDGAGRLVETLPRKSTLIVDPVDPLERCEPARYRRFMNALQTAMVNTGSVAVLHCLSGCSTPSGRDRTEYMADVVFSLETRVAGESIENRLAVPKFRGGRALSETIKLELGDRVRVDTSRDIA</sequence>
<dbReference type="SUPFAM" id="SSF52540">
    <property type="entry name" value="P-loop containing nucleoside triphosphate hydrolases"/>
    <property type="match status" value="1"/>
</dbReference>
<dbReference type="HOGENOM" id="CLU_069300_1_0_2"/>
<name>D8J2L6_HALJB</name>
<dbReference type="GO" id="GO:0005524">
    <property type="term" value="F:ATP binding"/>
    <property type="evidence" value="ECO:0007669"/>
    <property type="project" value="UniProtKB-KW"/>
</dbReference>
<protein>
    <submittedName>
        <fullName evidence="3">Uncharacterized protein</fullName>
    </submittedName>
</protein>
<dbReference type="InterPro" id="IPR055549">
    <property type="entry name" value="DUF7125"/>
</dbReference>
<gene>
    <name evidence="3" type="ordered locus">HacjB3_07940</name>
    <name evidence="4" type="ORF">C497_14782</name>
</gene>
<dbReference type="KEGG" id="hje:HacjB3_07940"/>
<evidence type="ECO:0000313" key="6">
    <source>
        <dbReference type="Proteomes" id="UP000011645"/>
    </source>
</evidence>
<evidence type="ECO:0000313" key="3">
    <source>
        <dbReference type="EMBL" id="ADJ14973.1"/>
    </source>
</evidence>
<dbReference type="InterPro" id="IPR027417">
    <property type="entry name" value="P-loop_NTPase"/>
</dbReference>
<evidence type="ECO:0000313" key="5">
    <source>
        <dbReference type="Proteomes" id="UP000000390"/>
    </source>
</evidence>
<dbReference type="PATRIC" id="fig|795797.18.peg.1579"/>
<evidence type="ECO:0000256" key="1">
    <source>
        <dbReference type="ARBA" id="ARBA00022741"/>
    </source>
</evidence>
<organism evidence="3 5">
    <name type="scientific">Halalkalicoccus jeotgali (strain DSM 18796 / CECT 7217 / JCM 14584 / KCTC 4019 / B3)</name>
    <dbReference type="NCBI Taxonomy" id="795797"/>
    <lineage>
        <taxon>Archaea</taxon>
        <taxon>Methanobacteriati</taxon>
        <taxon>Methanobacteriota</taxon>
        <taxon>Stenosarchaea group</taxon>
        <taxon>Halobacteria</taxon>
        <taxon>Halobacteriales</taxon>
        <taxon>Halococcaceae</taxon>
        <taxon>Halalkalicoccus</taxon>
    </lineage>
</organism>
<dbReference type="eggNOG" id="arCOG01175">
    <property type="taxonomic scope" value="Archaea"/>
</dbReference>
<dbReference type="EMBL" id="AOHV01000038">
    <property type="protein sequence ID" value="ELY35011.1"/>
    <property type="molecule type" value="Genomic_DNA"/>
</dbReference>
<keyword evidence="2" id="KW-0067">ATP-binding</keyword>
<dbReference type="Proteomes" id="UP000011645">
    <property type="component" value="Unassembled WGS sequence"/>
</dbReference>
<reference evidence="4 6" key="2">
    <citation type="journal article" date="2014" name="PLoS Genet.">
        <title>Phylogenetically driven sequencing of extremely halophilic archaea reveals strategies for static and dynamic osmo-response.</title>
        <authorList>
            <person name="Becker E.A."/>
            <person name="Seitzer P.M."/>
            <person name="Tritt A."/>
            <person name="Larsen D."/>
            <person name="Krusor M."/>
            <person name="Yao A.I."/>
            <person name="Wu D."/>
            <person name="Madern D."/>
            <person name="Eisen J.A."/>
            <person name="Darling A.E."/>
            <person name="Facciotti M.T."/>
        </authorList>
    </citation>
    <scope>NUCLEOTIDE SEQUENCE [LARGE SCALE GENOMIC DNA]</scope>
    <source>
        <strain evidence="4">B3</strain>
        <strain evidence="6">DSM 18796 / CECT 7217 / JCM 14584 / KCTC 4019 / B3</strain>
    </source>
</reference>
<dbReference type="PANTHER" id="PTHR43637">
    <property type="entry name" value="UPF0273 PROTEIN TM_0370"/>
    <property type="match status" value="1"/>
</dbReference>
<dbReference type="Proteomes" id="UP000000390">
    <property type="component" value="Chromosome"/>
</dbReference>
<evidence type="ECO:0000313" key="4">
    <source>
        <dbReference type="EMBL" id="ELY35011.1"/>
    </source>
</evidence>
<keyword evidence="6" id="KW-1185">Reference proteome</keyword>
<reference evidence="3 5" key="1">
    <citation type="journal article" date="2010" name="J. Bacteriol.">
        <title>Complete genome sequence of Halalkalicoccus jeotgali B3(T), an extremely halophilic archaeon.</title>
        <authorList>
            <person name="Roh S.W."/>
            <person name="Nam Y.D."/>
            <person name="Nam S.H."/>
            <person name="Choi S.H."/>
            <person name="Park H.S."/>
            <person name="Bae J.W."/>
        </authorList>
    </citation>
    <scope>NUCLEOTIDE SEQUENCE [LARGE SCALE GENOMIC DNA]</scope>
    <source>
        <strain evidence="3">B3</strain>
        <strain evidence="5">DSM 18796 / CECT 7217 / JCM 14584 / KCTC 4019 / B3</strain>
    </source>
</reference>
<dbReference type="GeneID" id="9419390"/>
<keyword evidence="1" id="KW-0547">Nucleotide-binding</keyword>
<dbReference type="STRING" id="795797.HacjB3_07940"/>
<proteinExistence type="predicted"/>
<dbReference type="OrthoDB" id="49711at2157"/>
<dbReference type="Gene3D" id="3.40.50.300">
    <property type="entry name" value="P-loop containing nucleotide triphosphate hydrolases"/>
    <property type="match status" value="1"/>
</dbReference>
<dbReference type="RefSeq" id="WP_008417663.1">
    <property type="nucleotide sequence ID" value="NC_014297.1"/>
</dbReference>
<dbReference type="AlphaFoldDB" id="D8J2L6"/>
<evidence type="ECO:0000256" key="2">
    <source>
        <dbReference type="ARBA" id="ARBA00022840"/>
    </source>
</evidence>
<accession>D8J2L6</accession>
<dbReference type="Pfam" id="PF23442">
    <property type="entry name" value="DUF7125"/>
    <property type="match status" value="1"/>
</dbReference>